<dbReference type="Pfam" id="PF13302">
    <property type="entry name" value="Acetyltransf_3"/>
    <property type="match status" value="1"/>
</dbReference>
<dbReference type="InterPro" id="IPR016181">
    <property type="entry name" value="Acyl_CoA_acyltransferase"/>
</dbReference>
<evidence type="ECO:0000259" key="1">
    <source>
        <dbReference type="PROSITE" id="PS51186"/>
    </source>
</evidence>
<name>A0A163FRW3_9BACL</name>
<dbReference type="InterPro" id="IPR000182">
    <property type="entry name" value="GNAT_dom"/>
</dbReference>
<dbReference type="AlphaFoldDB" id="A0A163FRW3"/>
<evidence type="ECO:0000313" key="3">
    <source>
        <dbReference type="Proteomes" id="UP000076796"/>
    </source>
</evidence>
<dbReference type="STRING" id="59843.A3958_03550"/>
<dbReference type="PROSITE" id="PS51186">
    <property type="entry name" value="GNAT"/>
    <property type="match status" value="1"/>
</dbReference>
<dbReference type="Gene3D" id="3.40.630.30">
    <property type="match status" value="1"/>
</dbReference>
<organism evidence="2 3">
    <name type="scientific">Paenibacillus glucanolyticus</name>
    <dbReference type="NCBI Taxonomy" id="59843"/>
    <lineage>
        <taxon>Bacteria</taxon>
        <taxon>Bacillati</taxon>
        <taxon>Bacillota</taxon>
        <taxon>Bacilli</taxon>
        <taxon>Bacillales</taxon>
        <taxon>Paenibacillaceae</taxon>
        <taxon>Paenibacillus</taxon>
    </lineage>
</organism>
<dbReference type="GO" id="GO:0016747">
    <property type="term" value="F:acyltransferase activity, transferring groups other than amino-acyl groups"/>
    <property type="evidence" value="ECO:0007669"/>
    <property type="project" value="InterPro"/>
</dbReference>
<comment type="caution">
    <text evidence="2">The sequence shown here is derived from an EMBL/GenBank/DDBJ whole genome shotgun (WGS) entry which is preliminary data.</text>
</comment>
<feature type="domain" description="N-acetyltransferase" evidence="1">
    <location>
        <begin position="19"/>
        <end position="182"/>
    </location>
</feature>
<evidence type="ECO:0000313" key="2">
    <source>
        <dbReference type="EMBL" id="KZS44537.1"/>
    </source>
</evidence>
<keyword evidence="3" id="KW-1185">Reference proteome</keyword>
<dbReference type="RefSeq" id="WP_063480451.1">
    <property type="nucleotide sequence ID" value="NZ_CP147845.1"/>
</dbReference>
<keyword evidence="2" id="KW-0808">Transferase</keyword>
<dbReference type="EMBL" id="LWMH01000002">
    <property type="protein sequence ID" value="KZS44537.1"/>
    <property type="molecule type" value="Genomic_DNA"/>
</dbReference>
<proteinExistence type="predicted"/>
<dbReference type="PANTHER" id="PTHR43415">
    <property type="entry name" value="SPERMIDINE N(1)-ACETYLTRANSFERASE"/>
    <property type="match status" value="1"/>
</dbReference>
<dbReference type="Proteomes" id="UP000076796">
    <property type="component" value="Unassembled WGS sequence"/>
</dbReference>
<sequence length="191" mass="22173">MSSTIWNPKPVRFLEGERIYLRPVGQEDTEGYFQMLFNPEMRRLTGTRQAFTMEGVRRYIEAKSVGGDTVLLLIALSDNDQVIGDVALQDIDHINRNANIRIAIDSAEHLGKGYGPEAIRLLLEYAFGLLNLHRIELQVFDYNERAIKAYEKVGFKREGVQRDALYYNHRYHDSIMMSILEDEYRALYHQA</sequence>
<dbReference type="SUPFAM" id="SSF55729">
    <property type="entry name" value="Acyl-CoA N-acyltransferases (Nat)"/>
    <property type="match status" value="1"/>
</dbReference>
<dbReference type="PANTHER" id="PTHR43415:SF3">
    <property type="entry name" value="GNAT-FAMILY ACETYLTRANSFERASE"/>
    <property type="match status" value="1"/>
</dbReference>
<protein>
    <submittedName>
        <fullName evidence="2">Acetyltransferase</fullName>
    </submittedName>
</protein>
<dbReference type="GeneID" id="97553772"/>
<gene>
    <name evidence="2" type="ORF">AWU65_31285</name>
</gene>
<accession>A0A163FRW3</accession>
<dbReference type="OrthoDB" id="9795206at2"/>
<reference evidence="2" key="1">
    <citation type="journal article" date="2016" name="Genome Announc.">
        <title>Draft genomes of two strains of Paenibacillus glucanolyticus with capability to degrade lignocellulose.</title>
        <authorList>
            <person name="Mathews S.L."/>
            <person name="Pawlak J."/>
            <person name="Grunden A.M."/>
        </authorList>
    </citation>
    <scope>NUCLEOTIDE SEQUENCE [LARGE SCALE GENOMIC DNA]</scope>
    <source>
        <strain evidence="2">SLM1</strain>
    </source>
</reference>